<keyword evidence="5 6" id="KW-0456">Lyase</keyword>
<dbReference type="PROSITE" id="PS51383">
    <property type="entry name" value="YJEF_C_3"/>
    <property type="match status" value="1"/>
</dbReference>
<reference evidence="8 9" key="1">
    <citation type="journal article" date="2016" name="Nat. Commun.">
        <title>Thousands of microbial genomes shed light on interconnected biogeochemical processes in an aquifer system.</title>
        <authorList>
            <person name="Anantharaman K."/>
            <person name="Brown C.T."/>
            <person name="Hug L.A."/>
            <person name="Sharon I."/>
            <person name="Castelle C.J."/>
            <person name="Probst A.J."/>
            <person name="Thomas B.C."/>
            <person name="Singh A."/>
            <person name="Wilkins M.J."/>
            <person name="Karaoz U."/>
            <person name="Brodie E.L."/>
            <person name="Williams K.H."/>
            <person name="Hubbard S.S."/>
            <person name="Banfield J.F."/>
        </authorList>
    </citation>
    <scope>NUCLEOTIDE SEQUENCE [LARGE SCALE GENOMIC DNA]</scope>
</reference>
<dbReference type="Gene3D" id="3.40.1190.20">
    <property type="match status" value="1"/>
</dbReference>
<dbReference type="SUPFAM" id="SSF53613">
    <property type="entry name" value="Ribokinase-like"/>
    <property type="match status" value="1"/>
</dbReference>
<keyword evidence="3 6" id="KW-0521">NADP</keyword>
<dbReference type="GO" id="GO:0110051">
    <property type="term" value="P:metabolite repair"/>
    <property type="evidence" value="ECO:0007669"/>
    <property type="project" value="TreeGrafter"/>
</dbReference>
<evidence type="ECO:0000256" key="2">
    <source>
        <dbReference type="ARBA" id="ARBA00022840"/>
    </source>
</evidence>
<evidence type="ECO:0000256" key="4">
    <source>
        <dbReference type="ARBA" id="ARBA00023027"/>
    </source>
</evidence>
<evidence type="ECO:0000256" key="1">
    <source>
        <dbReference type="ARBA" id="ARBA00022741"/>
    </source>
</evidence>
<dbReference type="PANTHER" id="PTHR12592">
    <property type="entry name" value="ATP-DEPENDENT (S)-NAD(P)H-HYDRATE DEHYDRATASE FAMILY MEMBER"/>
    <property type="match status" value="1"/>
</dbReference>
<comment type="caution">
    <text evidence="6">Lacks conserved residue(s) required for the propagation of feature annotation.</text>
</comment>
<comment type="subunit">
    <text evidence="6">Homotetramer.</text>
</comment>
<comment type="cofactor">
    <cofactor evidence="6">
        <name>Mg(2+)</name>
        <dbReference type="ChEBI" id="CHEBI:18420"/>
    </cofactor>
</comment>
<feature type="binding site" evidence="6">
    <location>
        <position position="73"/>
    </location>
    <ligand>
        <name>(6S)-NADPHX</name>
        <dbReference type="ChEBI" id="CHEBI:64076"/>
    </ligand>
</feature>
<dbReference type="CDD" id="cd01171">
    <property type="entry name" value="YXKO-related"/>
    <property type="match status" value="1"/>
</dbReference>
<evidence type="ECO:0000256" key="5">
    <source>
        <dbReference type="ARBA" id="ARBA00023239"/>
    </source>
</evidence>
<dbReference type="GO" id="GO:0046496">
    <property type="term" value="P:nicotinamide nucleotide metabolic process"/>
    <property type="evidence" value="ECO:0007669"/>
    <property type="project" value="UniProtKB-UniRule"/>
</dbReference>
<dbReference type="PROSITE" id="PS01049">
    <property type="entry name" value="YJEF_C_1"/>
    <property type="match status" value="1"/>
</dbReference>
<dbReference type="GO" id="GO:0052855">
    <property type="term" value="F:ADP-dependent NAD(P)H-hydrate dehydratase activity"/>
    <property type="evidence" value="ECO:0007669"/>
    <property type="project" value="UniProtKB-UniRule"/>
</dbReference>
<feature type="binding site" evidence="6">
    <location>
        <position position="180"/>
    </location>
    <ligand>
        <name>(6S)-NADPHX</name>
        <dbReference type="ChEBI" id="CHEBI:64076"/>
    </ligand>
</feature>
<comment type="similarity">
    <text evidence="6">Belongs to the NnrD/CARKD family.</text>
</comment>
<feature type="domain" description="YjeF C-terminal" evidence="7">
    <location>
        <begin position="38"/>
        <end position="297"/>
    </location>
</feature>
<dbReference type="EC" id="4.2.1.136" evidence="6"/>
<feature type="binding site" evidence="6">
    <location>
        <position position="239"/>
    </location>
    <ligand>
        <name>AMP</name>
        <dbReference type="ChEBI" id="CHEBI:456215"/>
    </ligand>
</feature>
<dbReference type="HAMAP" id="MF_01965">
    <property type="entry name" value="NADHX_dehydratase"/>
    <property type="match status" value="1"/>
</dbReference>
<accession>A0A1F5TLE5</accession>
<protein>
    <recommendedName>
        <fullName evidence="6">ADP-dependent (S)-NAD(P)H-hydrate dehydratase</fullName>
        <ecNumber evidence="6">4.2.1.136</ecNumber>
    </recommendedName>
    <alternativeName>
        <fullName evidence="6">ADP-dependent NAD(P)HX dehydratase</fullName>
    </alternativeName>
</protein>
<sequence>MADAATQKIINDWNAAYLGYLAETLAKKILPPAAKETIGVGEVKVLSQPKPASHKGDNGTLLIIGGNTQYHGAPLLAAKVAGKIVDIVYFASTPQNNLLAQKLKARLLEFITVAEKDIVKYIQKADVVLIGPGLGTDKKSAGFVKDFLKKYKNKKIILDADALNVIKPKQLHTNCIVTPHKREFHKLFKLPATRDNVFKMAKRYGCVITLKGRIDYVASPKELKINTTGNTGMTKGGTGDVLAGITAALACTNDNFLAACAAVFVNGLAGDRLAQRVSRYYSATDLIAEIPRTLQWCETYRLPRIS</sequence>
<dbReference type="PANTHER" id="PTHR12592:SF0">
    <property type="entry name" value="ATP-DEPENDENT (S)-NAD(P)H-HYDRATE DEHYDRATASE"/>
    <property type="match status" value="1"/>
</dbReference>
<comment type="catalytic activity">
    <reaction evidence="6">
        <text>(6S)-NADPHX + ADP = AMP + phosphate + NADPH + H(+)</text>
        <dbReference type="Rhea" id="RHEA:32235"/>
        <dbReference type="ChEBI" id="CHEBI:15378"/>
        <dbReference type="ChEBI" id="CHEBI:43474"/>
        <dbReference type="ChEBI" id="CHEBI:57783"/>
        <dbReference type="ChEBI" id="CHEBI:64076"/>
        <dbReference type="ChEBI" id="CHEBI:456215"/>
        <dbReference type="ChEBI" id="CHEBI:456216"/>
        <dbReference type="EC" id="4.2.1.136"/>
    </reaction>
</comment>
<dbReference type="GO" id="GO:0005524">
    <property type="term" value="F:ATP binding"/>
    <property type="evidence" value="ECO:0007669"/>
    <property type="project" value="UniProtKB-KW"/>
</dbReference>
<evidence type="ECO:0000256" key="3">
    <source>
        <dbReference type="ARBA" id="ARBA00022857"/>
    </source>
</evidence>
<keyword evidence="1 6" id="KW-0547">Nucleotide-binding</keyword>
<dbReference type="NCBIfam" id="TIGR00196">
    <property type="entry name" value="yjeF_cterm"/>
    <property type="match status" value="1"/>
</dbReference>
<dbReference type="InterPro" id="IPR029056">
    <property type="entry name" value="Ribokinase-like"/>
</dbReference>
<dbReference type="InterPro" id="IPR000631">
    <property type="entry name" value="CARKD"/>
</dbReference>
<proteinExistence type="inferred from homology"/>
<evidence type="ECO:0000259" key="7">
    <source>
        <dbReference type="PROSITE" id="PS51383"/>
    </source>
</evidence>
<dbReference type="Pfam" id="PF01256">
    <property type="entry name" value="Carb_kinase"/>
    <property type="match status" value="1"/>
</dbReference>
<dbReference type="EMBL" id="MFGL01000038">
    <property type="protein sequence ID" value="OGF39772.1"/>
    <property type="molecule type" value="Genomic_DNA"/>
</dbReference>
<comment type="caution">
    <text evidence="8">The sequence shown here is derived from an EMBL/GenBank/DDBJ whole genome shotgun (WGS) entry which is preliminary data.</text>
</comment>
<organism evidence="8 9">
    <name type="scientific">Candidatus Falkowbacteria bacterium RIFOXYC2_FULL_47_12</name>
    <dbReference type="NCBI Taxonomy" id="1798004"/>
    <lineage>
        <taxon>Bacteria</taxon>
        <taxon>Candidatus Falkowiibacteriota</taxon>
    </lineage>
</organism>
<dbReference type="Proteomes" id="UP000177939">
    <property type="component" value="Unassembled WGS sequence"/>
</dbReference>
<feature type="binding site" evidence="6">
    <location>
        <position position="133"/>
    </location>
    <ligand>
        <name>(6S)-NADPHX</name>
        <dbReference type="ChEBI" id="CHEBI:64076"/>
    </ligand>
</feature>
<comment type="catalytic activity">
    <reaction evidence="6">
        <text>(6S)-NADHX + ADP = AMP + phosphate + NADH + H(+)</text>
        <dbReference type="Rhea" id="RHEA:32223"/>
        <dbReference type="ChEBI" id="CHEBI:15378"/>
        <dbReference type="ChEBI" id="CHEBI:43474"/>
        <dbReference type="ChEBI" id="CHEBI:57945"/>
        <dbReference type="ChEBI" id="CHEBI:64074"/>
        <dbReference type="ChEBI" id="CHEBI:456215"/>
        <dbReference type="ChEBI" id="CHEBI:456216"/>
        <dbReference type="EC" id="4.2.1.136"/>
    </reaction>
</comment>
<evidence type="ECO:0000313" key="8">
    <source>
        <dbReference type="EMBL" id="OGF39772.1"/>
    </source>
</evidence>
<keyword evidence="2 6" id="KW-0067">ATP-binding</keyword>
<dbReference type="AlphaFoldDB" id="A0A1F5TLE5"/>
<evidence type="ECO:0000256" key="6">
    <source>
        <dbReference type="HAMAP-Rule" id="MF_01965"/>
    </source>
</evidence>
<dbReference type="InterPro" id="IPR017953">
    <property type="entry name" value="Carbohydrate_kinase_pred_CS"/>
</dbReference>
<gene>
    <name evidence="6" type="primary">nnrD</name>
    <name evidence="8" type="ORF">A2477_04550</name>
</gene>
<evidence type="ECO:0000313" key="9">
    <source>
        <dbReference type="Proteomes" id="UP000177939"/>
    </source>
</evidence>
<keyword evidence="4 6" id="KW-0520">NAD</keyword>
<name>A0A1F5TLE5_9BACT</name>
<comment type="function">
    <text evidence="6">Catalyzes the dehydration of the S-form of NAD(P)HX at the expense of ADP, which is converted to AMP. Together with NAD(P)HX epimerase, which catalyzes the epimerization of the S- and R-forms, the enzyme allows the repair of both epimers of NAD(P)HX, a damaged form of NAD(P)H that is a result of enzymatic or heat-dependent hydration.</text>
</comment>
<feature type="binding site" evidence="6">
    <location>
        <position position="240"/>
    </location>
    <ligand>
        <name>(6S)-NADPHX</name>
        <dbReference type="ChEBI" id="CHEBI:64076"/>
    </ligand>
</feature>